<gene>
    <name evidence="2" type="ORF">CASFOL_029203</name>
</gene>
<evidence type="ECO:0000313" key="2">
    <source>
        <dbReference type="EMBL" id="KAL3626990.1"/>
    </source>
</evidence>
<protein>
    <recommendedName>
        <fullName evidence="1">Retrotransposon Copia-like N-terminal domain-containing protein</fullName>
    </recommendedName>
</protein>
<dbReference type="Pfam" id="PF14244">
    <property type="entry name" value="Retrotran_gag_3"/>
    <property type="match status" value="1"/>
</dbReference>
<reference evidence="3" key="1">
    <citation type="journal article" date="2024" name="IScience">
        <title>Strigolactones Initiate the Formation of Haustorium-like Structures in Castilleja.</title>
        <authorList>
            <person name="Buerger M."/>
            <person name="Peterson D."/>
            <person name="Chory J."/>
        </authorList>
    </citation>
    <scope>NUCLEOTIDE SEQUENCE [LARGE SCALE GENOMIC DNA]</scope>
</reference>
<dbReference type="Proteomes" id="UP001632038">
    <property type="component" value="Unassembled WGS sequence"/>
</dbReference>
<feature type="domain" description="Retrotransposon Copia-like N-terminal" evidence="1">
    <location>
        <begin position="19"/>
        <end position="63"/>
    </location>
</feature>
<sequence>MADDGRIDTHSPYYLGSGDQPGNMITHVILSNDNYIVWARAIKLSLKARRKFVFVDGTITKPTETKKQIDWDTVNSMLVSWITRTIDPKLAASIPFHDEAKRLWDYLEKRFCVANGPRLQQLRADITQCKQLSSISIDDYYTRLMGLYDELDRLKPLHA</sequence>
<proteinExistence type="predicted"/>
<dbReference type="AlphaFoldDB" id="A0ABD3CAX0"/>
<keyword evidence="3" id="KW-1185">Reference proteome</keyword>
<organism evidence="2 3">
    <name type="scientific">Castilleja foliolosa</name>
    <dbReference type="NCBI Taxonomy" id="1961234"/>
    <lineage>
        <taxon>Eukaryota</taxon>
        <taxon>Viridiplantae</taxon>
        <taxon>Streptophyta</taxon>
        <taxon>Embryophyta</taxon>
        <taxon>Tracheophyta</taxon>
        <taxon>Spermatophyta</taxon>
        <taxon>Magnoliopsida</taxon>
        <taxon>eudicotyledons</taxon>
        <taxon>Gunneridae</taxon>
        <taxon>Pentapetalae</taxon>
        <taxon>asterids</taxon>
        <taxon>lamiids</taxon>
        <taxon>Lamiales</taxon>
        <taxon>Orobanchaceae</taxon>
        <taxon>Pedicularideae</taxon>
        <taxon>Castillejinae</taxon>
        <taxon>Castilleja</taxon>
    </lineage>
</organism>
<dbReference type="InterPro" id="IPR029472">
    <property type="entry name" value="Copia-like_N"/>
</dbReference>
<evidence type="ECO:0000313" key="3">
    <source>
        <dbReference type="Proteomes" id="UP001632038"/>
    </source>
</evidence>
<dbReference type="EMBL" id="JAVIJP010000040">
    <property type="protein sequence ID" value="KAL3626990.1"/>
    <property type="molecule type" value="Genomic_DNA"/>
</dbReference>
<evidence type="ECO:0000259" key="1">
    <source>
        <dbReference type="Pfam" id="PF14244"/>
    </source>
</evidence>
<comment type="caution">
    <text evidence="2">The sequence shown here is derived from an EMBL/GenBank/DDBJ whole genome shotgun (WGS) entry which is preliminary data.</text>
</comment>
<name>A0ABD3CAX0_9LAMI</name>
<dbReference type="PANTHER" id="PTHR37610">
    <property type="entry name" value="CCHC-TYPE DOMAIN-CONTAINING PROTEIN"/>
    <property type="match status" value="1"/>
</dbReference>
<accession>A0ABD3CAX0</accession>
<dbReference type="PANTHER" id="PTHR37610:SF101">
    <property type="entry name" value="(RAPE) HYPOTHETICAL PROTEIN"/>
    <property type="match status" value="1"/>
</dbReference>